<reference evidence="3 4" key="1">
    <citation type="submission" date="2019-07" db="EMBL/GenBank/DDBJ databases">
        <title>Complete Genome Sequence and Methylome Analysis of Nocardia otitidis-caviarum NEB252.</title>
        <authorList>
            <person name="Fomenkov A."/>
            <person name="Anton B.P."/>
            <person name="Vincze T."/>
            <person name="Roberts R.J."/>
        </authorList>
    </citation>
    <scope>NUCLEOTIDE SEQUENCE [LARGE SCALE GENOMIC DNA]</scope>
    <source>
        <strain evidence="3 4">NEB252</strain>
    </source>
</reference>
<feature type="domain" description="VanZ-like" evidence="2">
    <location>
        <begin position="60"/>
        <end position="167"/>
    </location>
</feature>
<proteinExistence type="predicted"/>
<evidence type="ECO:0000256" key="1">
    <source>
        <dbReference type="SAM" id="Phobius"/>
    </source>
</evidence>
<keyword evidence="1" id="KW-1133">Transmembrane helix</keyword>
<gene>
    <name evidence="3" type="ORF">FOH10_00155</name>
</gene>
<feature type="transmembrane region" description="Helical" evidence="1">
    <location>
        <begin position="153"/>
        <end position="171"/>
    </location>
</feature>
<dbReference type="AlphaFoldDB" id="A0A516NEQ2"/>
<feature type="transmembrane region" description="Helical" evidence="1">
    <location>
        <begin position="51"/>
        <end position="73"/>
    </location>
</feature>
<dbReference type="GeneID" id="80330815"/>
<sequence>MRDVWVQWGHVLVAWAIAVPITVAGAAVLLRWRLRRGSPRAEALRHTVSEAAIALGTLPWIWMILTPVDGKAAVLLVPLRDLVQTLSDTPTRAVVQIVPNLIVFLPLGFFLPLRVPRLANVWTMVALGAVLSASLEFAQYAFRLGRFSSVDDVLMNAAGAGIGALLSAAYAKRPATAVADPG</sequence>
<keyword evidence="1" id="KW-0472">Membrane</keyword>
<keyword evidence="1" id="KW-0812">Transmembrane</keyword>
<dbReference type="InterPro" id="IPR006976">
    <property type="entry name" value="VanZ-like"/>
</dbReference>
<feature type="transmembrane region" description="Helical" evidence="1">
    <location>
        <begin position="118"/>
        <end position="141"/>
    </location>
</feature>
<name>A0A516NEQ2_9NOCA</name>
<evidence type="ECO:0000313" key="3">
    <source>
        <dbReference type="EMBL" id="QDP77385.1"/>
    </source>
</evidence>
<accession>A0A516NEQ2</accession>
<dbReference type="Pfam" id="PF04892">
    <property type="entry name" value="VanZ"/>
    <property type="match status" value="1"/>
</dbReference>
<dbReference type="PANTHER" id="PTHR36834:SF1">
    <property type="entry name" value="INTEGRAL MEMBRANE PROTEIN"/>
    <property type="match status" value="1"/>
</dbReference>
<dbReference type="InterPro" id="IPR053150">
    <property type="entry name" value="Teicoplanin_resist-assoc"/>
</dbReference>
<evidence type="ECO:0000313" key="4">
    <source>
        <dbReference type="Proteomes" id="UP000317039"/>
    </source>
</evidence>
<dbReference type="EMBL" id="CP041695">
    <property type="protein sequence ID" value="QDP77385.1"/>
    <property type="molecule type" value="Genomic_DNA"/>
</dbReference>
<dbReference type="KEGG" id="nod:FOH10_00155"/>
<protein>
    <submittedName>
        <fullName evidence="3">VanZ family protein</fullName>
    </submittedName>
</protein>
<dbReference type="Proteomes" id="UP000317039">
    <property type="component" value="Chromosome"/>
</dbReference>
<evidence type="ECO:0000259" key="2">
    <source>
        <dbReference type="Pfam" id="PF04892"/>
    </source>
</evidence>
<organism evidence="3 4">
    <name type="scientific">Nocardia otitidiscaviarum</name>
    <dbReference type="NCBI Taxonomy" id="1823"/>
    <lineage>
        <taxon>Bacteria</taxon>
        <taxon>Bacillati</taxon>
        <taxon>Actinomycetota</taxon>
        <taxon>Actinomycetes</taxon>
        <taxon>Mycobacteriales</taxon>
        <taxon>Nocardiaceae</taxon>
        <taxon>Nocardia</taxon>
    </lineage>
</organism>
<dbReference type="PANTHER" id="PTHR36834">
    <property type="entry name" value="MEMBRANE PROTEIN-RELATED"/>
    <property type="match status" value="1"/>
</dbReference>
<feature type="transmembrane region" description="Helical" evidence="1">
    <location>
        <begin position="12"/>
        <end position="30"/>
    </location>
</feature>
<feature type="transmembrane region" description="Helical" evidence="1">
    <location>
        <begin position="93"/>
        <end position="111"/>
    </location>
</feature>
<dbReference type="RefSeq" id="WP_143979157.1">
    <property type="nucleotide sequence ID" value="NZ_CP041695.1"/>
</dbReference>